<reference evidence="3 4" key="1">
    <citation type="submission" date="2023-07" db="EMBL/GenBank/DDBJ databases">
        <title>Comparative genomics of wheat-associated soil bacteria to identify genetic determinants of phenazine resistance.</title>
        <authorList>
            <person name="Mouncey N."/>
        </authorList>
    </citation>
    <scope>NUCLEOTIDE SEQUENCE [LARGE SCALE GENOMIC DNA]</scope>
    <source>
        <strain evidence="3 4">V3I3</strain>
    </source>
</reference>
<dbReference type="InterPro" id="IPR019051">
    <property type="entry name" value="Trp_biosyn_TM_oprn/chp"/>
</dbReference>
<evidence type="ECO:0000256" key="2">
    <source>
        <dbReference type="SAM" id="Phobius"/>
    </source>
</evidence>
<name>A0ABU0R3X7_9MICO</name>
<keyword evidence="2" id="KW-0472">Membrane</keyword>
<dbReference type="Pfam" id="PF09534">
    <property type="entry name" value="Trp_oprn_chp"/>
    <property type="match status" value="1"/>
</dbReference>
<keyword evidence="2" id="KW-0812">Transmembrane</keyword>
<protein>
    <submittedName>
        <fullName evidence="3">Membrane protein (TIGR02234 family)</fullName>
    </submittedName>
</protein>
<gene>
    <name evidence="3" type="ORF">QFZ26_000017</name>
</gene>
<accession>A0ABU0R3X7</accession>
<feature type="transmembrane region" description="Helical" evidence="2">
    <location>
        <begin position="50"/>
        <end position="71"/>
    </location>
</feature>
<feature type="transmembrane region" description="Helical" evidence="2">
    <location>
        <begin position="133"/>
        <end position="155"/>
    </location>
</feature>
<evidence type="ECO:0000313" key="4">
    <source>
        <dbReference type="Proteomes" id="UP001239083"/>
    </source>
</evidence>
<feature type="region of interest" description="Disordered" evidence="1">
    <location>
        <begin position="177"/>
        <end position="218"/>
    </location>
</feature>
<evidence type="ECO:0000313" key="3">
    <source>
        <dbReference type="EMBL" id="MDQ0892462.1"/>
    </source>
</evidence>
<keyword evidence="4" id="KW-1185">Reference proteome</keyword>
<sequence>MRADRMKLPVILATIVGAGLALISWSQAWFELELAAGVANDAPIEVAGSIASPALAALALAGLALAAALAIAGPGIRVVLGVLEVVLGGCLIAAAWISVADPVASVSPAVTDATGVSGAEPTAALVATVTATAWPALALVGGALLVLAGVAVLVTGTRWPAGSRRYGATRLVDDEGSAPIAGERATSDRAIDDWDELSRGDDPTDDPTGDDGPAGPNR</sequence>
<feature type="compositionally biased region" description="Basic and acidic residues" evidence="1">
    <location>
        <begin position="185"/>
        <end position="202"/>
    </location>
</feature>
<organism evidence="3 4">
    <name type="scientific">Agromyces ramosus</name>
    <dbReference type="NCBI Taxonomy" id="33879"/>
    <lineage>
        <taxon>Bacteria</taxon>
        <taxon>Bacillati</taxon>
        <taxon>Actinomycetota</taxon>
        <taxon>Actinomycetes</taxon>
        <taxon>Micrococcales</taxon>
        <taxon>Microbacteriaceae</taxon>
        <taxon>Agromyces</taxon>
    </lineage>
</organism>
<feature type="transmembrane region" description="Helical" evidence="2">
    <location>
        <begin position="78"/>
        <end position="99"/>
    </location>
</feature>
<dbReference type="Proteomes" id="UP001239083">
    <property type="component" value="Unassembled WGS sequence"/>
</dbReference>
<dbReference type="EMBL" id="JAUSYY010000001">
    <property type="protein sequence ID" value="MDQ0892462.1"/>
    <property type="molecule type" value="Genomic_DNA"/>
</dbReference>
<evidence type="ECO:0000256" key="1">
    <source>
        <dbReference type="SAM" id="MobiDB-lite"/>
    </source>
</evidence>
<dbReference type="RefSeq" id="WP_307038456.1">
    <property type="nucleotide sequence ID" value="NZ_JAUSYY010000001.1"/>
</dbReference>
<comment type="caution">
    <text evidence="3">The sequence shown here is derived from an EMBL/GenBank/DDBJ whole genome shotgun (WGS) entry which is preliminary data.</text>
</comment>
<proteinExistence type="predicted"/>
<keyword evidence="2" id="KW-1133">Transmembrane helix</keyword>